<sequence>MDARTLLREHGAEDDVLKRVCARAQAVCPCRGLTHTCDWAPPPLNGPEPLIHPAAVLEPRSRRVTARAGPSRFYWFYRSAITPTAVSTRMASQLFCRAIVSAPLAQRQEAVGRQLFAGSSTAHSVFSPGRGVRLRARQRARLAAVARPAVPCCWRGLSRR</sequence>
<dbReference type="Proteomes" id="UP001221898">
    <property type="component" value="Unassembled WGS sequence"/>
</dbReference>
<comment type="caution">
    <text evidence="1">The sequence shown here is derived from an EMBL/GenBank/DDBJ whole genome shotgun (WGS) entry which is preliminary data.</text>
</comment>
<dbReference type="EMBL" id="JAINUG010000206">
    <property type="protein sequence ID" value="KAJ8387777.1"/>
    <property type="molecule type" value="Genomic_DNA"/>
</dbReference>
<evidence type="ECO:0000313" key="2">
    <source>
        <dbReference type="Proteomes" id="UP001221898"/>
    </source>
</evidence>
<organism evidence="1 2">
    <name type="scientific">Aldrovandia affinis</name>
    <dbReference type="NCBI Taxonomy" id="143900"/>
    <lineage>
        <taxon>Eukaryota</taxon>
        <taxon>Metazoa</taxon>
        <taxon>Chordata</taxon>
        <taxon>Craniata</taxon>
        <taxon>Vertebrata</taxon>
        <taxon>Euteleostomi</taxon>
        <taxon>Actinopterygii</taxon>
        <taxon>Neopterygii</taxon>
        <taxon>Teleostei</taxon>
        <taxon>Notacanthiformes</taxon>
        <taxon>Halosauridae</taxon>
        <taxon>Aldrovandia</taxon>
    </lineage>
</organism>
<evidence type="ECO:0000313" key="1">
    <source>
        <dbReference type="EMBL" id="KAJ8387777.1"/>
    </source>
</evidence>
<keyword evidence="2" id="KW-1185">Reference proteome</keyword>
<name>A0AAD7W8G7_9TELE</name>
<gene>
    <name evidence="1" type="ORF">AAFF_G00150780</name>
</gene>
<accession>A0AAD7W8G7</accession>
<reference evidence="1" key="1">
    <citation type="journal article" date="2023" name="Science">
        <title>Genome structures resolve the early diversification of teleost fishes.</title>
        <authorList>
            <person name="Parey E."/>
            <person name="Louis A."/>
            <person name="Montfort J."/>
            <person name="Bouchez O."/>
            <person name="Roques C."/>
            <person name="Iampietro C."/>
            <person name="Lluch J."/>
            <person name="Castinel A."/>
            <person name="Donnadieu C."/>
            <person name="Desvignes T."/>
            <person name="Floi Bucao C."/>
            <person name="Jouanno E."/>
            <person name="Wen M."/>
            <person name="Mejri S."/>
            <person name="Dirks R."/>
            <person name="Jansen H."/>
            <person name="Henkel C."/>
            <person name="Chen W.J."/>
            <person name="Zahm M."/>
            <person name="Cabau C."/>
            <person name="Klopp C."/>
            <person name="Thompson A.W."/>
            <person name="Robinson-Rechavi M."/>
            <person name="Braasch I."/>
            <person name="Lecointre G."/>
            <person name="Bobe J."/>
            <person name="Postlethwait J.H."/>
            <person name="Berthelot C."/>
            <person name="Roest Crollius H."/>
            <person name="Guiguen Y."/>
        </authorList>
    </citation>
    <scope>NUCLEOTIDE SEQUENCE</scope>
    <source>
        <strain evidence="1">NC1722</strain>
    </source>
</reference>
<protein>
    <submittedName>
        <fullName evidence="1">Uncharacterized protein</fullName>
    </submittedName>
</protein>
<proteinExistence type="predicted"/>
<dbReference type="AlphaFoldDB" id="A0AAD7W8G7"/>